<protein>
    <recommendedName>
        <fullName evidence="3">Copia protein</fullName>
    </recommendedName>
</protein>
<evidence type="ECO:0000313" key="2">
    <source>
        <dbReference type="Proteomes" id="UP000053240"/>
    </source>
</evidence>
<keyword evidence="2" id="KW-1185">Reference proteome</keyword>
<accession>A0A0N0PEB5</accession>
<evidence type="ECO:0008006" key="3">
    <source>
        <dbReference type="Google" id="ProtNLM"/>
    </source>
</evidence>
<dbReference type="InParanoid" id="A0A0N0PEB5"/>
<evidence type="ECO:0000313" key="1">
    <source>
        <dbReference type="EMBL" id="KPJ18486.1"/>
    </source>
</evidence>
<sequence>MNNTEENKEKLTNSDNFHIWKFELNIHISASNLSEVLKETESEPSEKTEFQTKDAKVKKGHIINCKNAHEMYNKLCAVFEGSEERNKSSLLQDFFMETRKCRSGLIKSM</sequence>
<dbReference type="AlphaFoldDB" id="A0A0N0PEB5"/>
<name>A0A0N0PEB5_PAPMA</name>
<organism evidence="1 2">
    <name type="scientific">Papilio machaon</name>
    <name type="common">Old World swallowtail butterfly</name>
    <dbReference type="NCBI Taxonomy" id="76193"/>
    <lineage>
        <taxon>Eukaryota</taxon>
        <taxon>Metazoa</taxon>
        <taxon>Ecdysozoa</taxon>
        <taxon>Arthropoda</taxon>
        <taxon>Hexapoda</taxon>
        <taxon>Insecta</taxon>
        <taxon>Pterygota</taxon>
        <taxon>Neoptera</taxon>
        <taxon>Endopterygota</taxon>
        <taxon>Lepidoptera</taxon>
        <taxon>Glossata</taxon>
        <taxon>Ditrysia</taxon>
        <taxon>Papilionoidea</taxon>
        <taxon>Papilionidae</taxon>
        <taxon>Papilioninae</taxon>
        <taxon>Papilio</taxon>
    </lineage>
</organism>
<dbReference type="EMBL" id="KQ460007">
    <property type="protein sequence ID" value="KPJ18486.1"/>
    <property type="molecule type" value="Genomic_DNA"/>
</dbReference>
<gene>
    <name evidence="1" type="ORF">RR48_01530</name>
</gene>
<proteinExistence type="predicted"/>
<reference evidence="1 2" key="1">
    <citation type="journal article" date="2015" name="Nat. Commun.">
        <title>Outbred genome sequencing and CRISPR/Cas9 gene editing in butterflies.</title>
        <authorList>
            <person name="Li X."/>
            <person name="Fan D."/>
            <person name="Zhang W."/>
            <person name="Liu G."/>
            <person name="Zhang L."/>
            <person name="Zhao L."/>
            <person name="Fang X."/>
            <person name="Chen L."/>
            <person name="Dong Y."/>
            <person name="Chen Y."/>
            <person name="Ding Y."/>
            <person name="Zhao R."/>
            <person name="Feng M."/>
            <person name="Zhu Y."/>
            <person name="Feng Y."/>
            <person name="Jiang X."/>
            <person name="Zhu D."/>
            <person name="Xiang H."/>
            <person name="Feng X."/>
            <person name="Li S."/>
            <person name="Wang J."/>
            <person name="Zhang G."/>
            <person name="Kronforst M.R."/>
            <person name="Wang W."/>
        </authorList>
    </citation>
    <scope>NUCLEOTIDE SEQUENCE [LARGE SCALE GENOMIC DNA]</scope>
    <source>
        <strain evidence="1">Ya'a_city_454_Pm</strain>
        <tissue evidence="1">Whole body</tissue>
    </source>
</reference>
<dbReference type="Proteomes" id="UP000053240">
    <property type="component" value="Unassembled WGS sequence"/>
</dbReference>